<evidence type="ECO:0000259" key="4">
    <source>
        <dbReference type="PROSITE" id="PS50995"/>
    </source>
</evidence>
<sequence length="144" mass="15540">MAGSGAGALERLFELAVMTSEFMERGMAARGLTRARTSVLWALHQRGPSTQKALADLIGVTPRNITGLLDALEADGFAERGRHPTDRRATLVSLTAKGVETMTGLTEEYRAGYDFLFDGVPAADLESFVSVACTVMDRIRSIEC</sequence>
<dbReference type="InterPro" id="IPR000835">
    <property type="entry name" value="HTH_MarR-typ"/>
</dbReference>
<dbReference type="InterPro" id="IPR036390">
    <property type="entry name" value="WH_DNA-bd_sf"/>
</dbReference>
<dbReference type="InterPro" id="IPR036388">
    <property type="entry name" value="WH-like_DNA-bd_sf"/>
</dbReference>
<dbReference type="PROSITE" id="PS50995">
    <property type="entry name" value="HTH_MARR_2"/>
    <property type="match status" value="1"/>
</dbReference>
<dbReference type="PANTHER" id="PTHR42756">
    <property type="entry name" value="TRANSCRIPTIONAL REGULATOR, MARR"/>
    <property type="match status" value="1"/>
</dbReference>
<comment type="caution">
    <text evidence="5">The sequence shown here is derived from an EMBL/GenBank/DDBJ whole genome shotgun (WGS) entry which is preliminary data.</text>
</comment>
<dbReference type="RefSeq" id="WP_344549007.1">
    <property type="nucleotide sequence ID" value="NZ_BAAATD010000022.1"/>
</dbReference>
<dbReference type="Proteomes" id="UP001501509">
    <property type="component" value="Unassembled WGS sequence"/>
</dbReference>
<dbReference type="PRINTS" id="PR00598">
    <property type="entry name" value="HTHMARR"/>
</dbReference>
<protein>
    <recommendedName>
        <fullName evidence="4">HTH marR-type domain-containing protein</fullName>
    </recommendedName>
</protein>
<name>A0ABP6D774_9ACTN</name>
<feature type="domain" description="HTH marR-type" evidence="4">
    <location>
        <begin position="1"/>
        <end position="137"/>
    </location>
</feature>
<dbReference type="EMBL" id="BAAATD010000022">
    <property type="protein sequence ID" value="GAA2637279.1"/>
    <property type="molecule type" value="Genomic_DNA"/>
</dbReference>
<dbReference type="SUPFAM" id="SSF46785">
    <property type="entry name" value="Winged helix' DNA-binding domain"/>
    <property type="match status" value="1"/>
</dbReference>
<evidence type="ECO:0000256" key="2">
    <source>
        <dbReference type="ARBA" id="ARBA00023125"/>
    </source>
</evidence>
<dbReference type="Gene3D" id="1.10.10.10">
    <property type="entry name" value="Winged helix-like DNA-binding domain superfamily/Winged helix DNA-binding domain"/>
    <property type="match status" value="1"/>
</dbReference>
<evidence type="ECO:0000313" key="5">
    <source>
        <dbReference type="EMBL" id="GAA2637279.1"/>
    </source>
</evidence>
<gene>
    <name evidence="5" type="ORF">GCM10010411_90890</name>
</gene>
<keyword evidence="1" id="KW-0805">Transcription regulation</keyword>
<keyword evidence="3" id="KW-0804">Transcription</keyword>
<evidence type="ECO:0000313" key="6">
    <source>
        <dbReference type="Proteomes" id="UP001501509"/>
    </source>
</evidence>
<proteinExistence type="predicted"/>
<accession>A0ABP6D774</accession>
<dbReference type="PANTHER" id="PTHR42756:SF1">
    <property type="entry name" value="TRANSCRIPTIONAL REPRESSOR OF EMRAB OPERON"/>
    <property type="match status" value="1"/>
</dbReference>
<evidence type="ECO:0000256" key="3">
    <source>
        <dbReference type="ARBA" id="ARBA00023163"/>
    </source>
</evidence>
<dbReference type="SMART" id="SM00347">
    <property type="entry name" value="HTH_MARR"/>
    <property type="match status" value="1"/>
</dbReference>
<organism evidence="5 6">
    <name type="scientific">Actinomadura fulvescens</name>
    <dbReference type="NCBI Taxonomy" id="46160"/>
    <lineage>
        <taxon>Bacteria</taxon>
        <taxon>Bacillati</taxon>
        <taxon>Actinomycetota</taxon>
        <taxon>Actinomycetes</taxon>
        <taxon>Streptosporangiales</taxon>
        <taxon>Thermomonosporaceae</taxon>
        <taxon>Actinomadura</taxon>
    </lineage>
</organism>
<evidence type="ECO:0000256" key="1">
    <source>
        <dbReference type="ARBA" id="ARBA00023015"/>
    </source>
</evidence>
<reference evidence="6" key="1">
    <citation type="journal article" date="2019" name="Int. J. Syst. Evol. Microbiol.">
        <title>The Global Catalogue of Microorganisms (GCM) 10K type strain sequencing project: providing services to taxonomists for standard genome sequencing and annotation.</title>
        <authorList>
            <consortium name="The Broad Institute Genomics Platform"/>
            <consortium name="The Broad Institute Genome Sequencing Center for Infectious Disease"/>
            <person name="Wu L."/>
            <person name="Ma J."/>
        </authorList>
    </citation>
    <scope>NUCLEOTIDE SEQUENCE [LARGE SCALE GENOMIC DNA]</scope>
    <source>
        <strain evidence="6">JCM 6833</strain>
    </source>
</reference>
<dbReference type="Pfam" id="PF01047">
    <property type="entry name" value="MarR"/>
    <property type="match status" value="1"/>
</dbReference>
<keyword evidence="6" id="KW-1185">Reference proteome</keyword>
<keyword evidence="2" id="KW-0238">DNA-binding</keyword>